<comment type="caution">
    <text evidence="3">The sequence shown here is derived from an EMBL/GenBank/DDBJ whole genome shotgun (WGS) entry which is preliminary data.</text>
</comment>
<gene>
    <name evidence="3" type="ORF">L596_027513</name>
</gene>
<proteinExistence type="predicted"/>
<evidence type="ECO:0008006" key="5">
    <source>
        <dbReference type="Google" id="ProtNLM"/>
    </source>
</evidence>
<evidence type="ECO:0000313" key="3">
    <source>
        <dbReference type="EMBL" id="TKR60235.1"/>
    </source>
</evidence>
<feature type="region of interest" description="Disordered" evidence="1">
    <location>
        <begin position="187"/>
        <end position="207"/>
    </location>
</feature>
<keyword evidence="2" id="KW-0732">Signal</keyword>
<accession>A0A4V5ZXT0</accession>
<keyword evidence="4" id="KW-1185">Reference proteome</keyword>
<feature type="chain" id="PRO_5020400190" description="DUF4794 domain-containing protein" evidence="2">
    <location>
        <begin position="24"/>
        <end position="261"/>
    </location>
</feature>
<feature type="signal peptide" evidence="2">
    <location>
        <begin position="1"/>
        <end position="23"/>
    </location>
</feature>
<organism evidence="3 4">
    <name type="scientific">Steinernema carpocapsae</name>
    <name type="common">Entomopathogenic nematode</name>
    <dbReference type="NCBI Taxonomy" id="34508"/>
    <lineage>
        <taxon>Eukaryota</taxon>
        <taxon>Metazoa</taxon>
        <taxon>Ecdysozoa</taxon>
        <taxon>Nematoda</taxon>
        <taxon>Chromadorea</taxon>
        <taxon>Rhabditida</taxon>
        <taxon>Tylenchina</taxon>
        <taxon>Panagrolaimomorpha</taxon>
        <taxon>Strongyloidoidea</taxon>
        <taxon>Steinernematidae</taxon>
        <taxon>Steinernema</taxon>
    </lineage>
</organism>
<protein>
    <recommendedName>
        <fullName evidence="5">DUF4794 domain-containing protein</fullName>
    </recommendedName>
</protein>
<dbReference type="AlphaFoldDB" id="A0A4V5ZXT0"/>
<feature type="compositionally biased region" description="Pro residues" evidence="1">
    <location>
        <begin position="190"/>
        <end position="203"/>
    </location>
</feature>
<evidence type="ECO:0000313" key="4">
    <source>
        <dbReference type="Proteomes" id="UP000298663"/>
    </source>
</evidence>
<dbReference type="OrthoDB" id="10655940at2759"/>
<evidence type="ECO:0000256" key="1">
    <source>
        <dbReference type="SAM" id="MobiDB-lite"/>
    </source>
</evidence>
<reference evidence="3 4" key="2">
    <citation type="journal article" date="2019" name="G3 (Bethesda)">
        <title>Hybrid Assembly of the Genome of the Entomopathogenic Nematode Steinernema carpocapsae Identifies the X-Chromosome.</title>
        <authorList>
            <person name="Serra L."/>
            <person name="Macchietto M."/>
            <person name="Macias-Munoz A."/>
            <person name="McGill C.J."/>
            <person name="Rodriguez I.M."/>
            <person name="Rodriguez B."/>
            <person name="Murad R."/>
            <person name="Mortazavi A."/>
        </authorList>
    </citation>
    <scope>NUCLEOTIDE SEQUENCE [LARGE SCALE GENOMIC DNA]</scope>
    <source>
        <strain evidence="3 4">ALL</strain>
    </source>
</reference>
<dbReference type="EMBL" id="AZBU02000011">
    <property type="protein sequence ID" value="TKR60235.1"/>
    <property type="molecule type" value="Genomic_DNA"/>
</dbReference>
<name>A0A4V5ZXT0_STECR</name>
<sequence>MCILQSSMLSEVVFYSLVSLVCGQYALPQQPSPSVQYPQPVAVAQYKEHSQVEYLPSPPAPPTHAYENRQIQFIDPMPQGRVVTRLTRRYFVPVGPAKVIYNTVTTSDRLHPFRVLSVKYSPTQSINMLSDIRSFAPGTHIVPTGPKKVYHRLILPGTSEYARIKSLVLDQQHPLQVVSKVFQISQPSDVPQPPVSSPAPPPPTKKDYFPLPLTNKNTPQVPPEVAEPLPPALITQVAIPTSDSAVEPPAAPGYNWLSKFC</sequence>
<dbReference type="Proteomes" id="UP000298663">
    <property type="component" value="Unassembled WGS sequence"/>
</dbReference>
<reference evidence="3 4" key="1">
    <citation type="journal article" date="2015" name="Genome Biol.">
        <title>Comparative genomics of Steinernema reveals deeply conserved gene regulatory networks.</title>
        <authorList>
            <person name="Dillman A.R."/>
            <person name="Macchietto M."/>
            <person name="Porter C.F."/>
            <person name="Rogers A."/>
            <person name="Williams B."/>
            <person name="Antoshechkin I."/>
            <person name="Lee M.M."/>
            <person name="Goodwin Z."/>
            <person name="Lu X."/>
            <person name="Lewis E.E."/>
            <person name="Goodrich-Blair H."/>
            <person name="Stock S.P."/>
            <person name="Adams B.J."/>
            <person name="Sternberg P.W."/>
            <person name="Mortazavi A."/>
        </authorList>
    </citation>
    <scope>NUCLEOTIDE SEQUENCE [LARGE SCALE GENOMIC DNA]</scope>
    <source>
        <strain evidence="3 4">ALL</strain>
    </source>
</reference>
<evidence type="ECO:0000256" key="2">
    <source>
        <dbReference type="SAM" id="SignalP"/>
    </source>
</evidence>